<gene>
    <name evidence="2" type="ORF">AVDCRST_MAG89-494</name>
</gene>
<dbReference type="InterPro" id="IPR029058">
    <property type="entry name" value="AB_hydrolase_fold"/>
</dbReference>
<dbReference type="GO" id="GO:0004622">
    <property type="term" value="F:phosphatidylcholine lysophospholipase activity"/>
    <property type="evidence" value="ECO:0007669"/>
    <property type="project" value="UniProtKB-EC"/>
</dbReference>
<organism evidence="2">
    <name type="scientific">uncultured Gemmatimonadota bacterium</name>
    <dbReference type="NCBI Taxonomy" id="203437"/>
    <lineage>
        <taxon>Bacteria</taxon>
        <taxon>Pseudomonadati</taxon>
        <taxon>Gemmatimonadota</taxon>
        <taxon>environmental samples</taxon>
    </lineage>
</organism>
<dbReference type="InterPro" id="IPR051044">
    <property type="entry name" value="MAG_DAG_Lipase"/>
</dbReference>
<feature type="non-terminal residue" evidence="2">
    <location>
        <position position="159"/>
    </location>
</feature>
<dbReference type="GO" id="GO:0047372">
    <property type="term" value="F:monoacylglycerol lipase activity"/>
    <property type="evidence" value="ECO:0007669"/>
    <property type="project" value="UniProtKB-EC"/>
</dbReference>
<keyword evidence="2" id="KW-0378">Hydrolase</keyword>
<proteinExistence type="predicted"/>
<protein>
    <submittedName>
        <fullName evidence="2">Lysophospholipase Monoglyceride lipase</fullName>
        <ecNumber evidence="2">3.1.1.23</ecNumber>
        <ecNumber evidence="2">3.1.1.5</ecNumber>
    </submittedName>
</protein>
<dbReference type="Pfam" id="PF12146">
    <property type="entry name" value="Hydrolase_4"/>
    <property type="match status" value="1"/>
</dbReference>
<dbReference type="PANTHER" id="PTHR11614">
    <property type="entry name" value="PHOSPHOLIPASE-RELATED"/>
    <property type="match status" value="1"/>
</dbReference>
<dbReference type="AlphaFoldDB" id="A0A6J4KBH1"/>
<feature type="domain" description="Serine aminopeptidase S33" evidence="1">
    <location>
        <begin position="31"/>
        <end position="157"/>
    </location>
</feature>
<dbReference type="EMBL" id="CADCTV010000116">
    <property type="protein sequence ID" value="CAA9301390.1"/>
    <property type="molecule type" value="Genomic_DNA"/>
</dbReference>
<dbReference type="SUPFAM" id="SSF53474">
    <property type="entry name" value="alpha/beta-Hydrolases"/>
    <property type="match status" value="1"/>
</dbReference>
<sequence length="159" mass="16928">MSTMLIAAAEERVPVAGDVEILIRSWRPAVPARAVVGIVHGVKSHSGYFRWAAEQLVASGFAVYAVDLRGRGASDGQRFYIDSIDDYLADVDALLRHARSHTPGVPVFLLGHSAGGVISCVYTLEHQAELAGLICESFAFQVAAPDFALAVVKGLSHIA</sequence>
<evidence type="ECO:0000259" key="1">
    <source>
        <dbReference type="Pfam" id="PF12146"/>
    </source>
</evidence>
<dbReference type="EC" id="3.1.1.23" evidence="2"/>
<dbReference type="EC" id="3.1.1.5" evidence="2"/>
<reference evidence="2" key="1">
    <citation type="submission" date="2020-02" db="EMBL/GenBank/DDBJ databases">
        <authorList>
            <person name="Meier V. D."/>
        </authorList>
    </citation>
    <scope>NUCLEOTIDE SEQUENCE</scope>
    <source>
        <strain evidence="2">AVDCRST_MAG89</strain>
    </source>
</reference>
<accession>A0A6J4KBH1</accession>
<evidence type="ECO:0000313" key="2">
    <source>
        <dbReference type="EMBL" id="CAA9301390.1"/>
    </source>
</evidence>
<dbReference type="InterPro" id="IPR022742">
    <property type="entry name" value="Hydrolase_4"/>
</dbReference>
<dbReference type="Gene3D" id="3.40.50.1820">
    <property type="entry name" value="alpha/beta hydrolase"/>
    <property type="match status" value="1"/>
</dbReference>
<name>A0A6J4KBH1_9BACT</name>